<dbReference type="InterPro" id="IPR013785">
    <property type="entry name" value="Aldolase_TIM"/>
</dbReference>
<evidence type="ECO:0000313" key="3">
    <source>
        <dbReference type="Proteomes" id="UP000030746"/>
    </source>
</evidence>
<feature type="chain" id="PRO_5004717359" description="Alpha-galactosidase" evidence="1">
    <location>
        <begin position="19"/>
        <end position="788"/>
    </location>
</feature>
<dbReference type="Gene3D" id="3.20.20.70">
    <property type="entry name" value="Aldolase class I"/>
    <property type="match status" value="1"/>
</dbReference>
<dbReference type="Proteomes" id="UP000030746">
    <property type="component" value="Unassembled WGS sequence"/>
</dbReference>
<dbReference type="STRING" id="225164.V4CAL8"/>
<accession>V4CAL8</accession>
<keyword evidence="3" id="KW-1185">Reference proteome</keyword>
<evidence type="ECO:0008006" key="4">
    <source>
        <dbReference type="Google" id="ProtNLM"/>
    </source>
</evidence>
<dbReference type="HOGENOM" id="CLU_016717_1_0_1"/>
<evidence type="ECO:0000256" key="1">
    <source>
        <dbReference type="SAM" id="SignalP"/>
    </source>
</evidence>
<name>V4CAL8_LOTGI</name>
<dbReference type="OrthoDB" id="6083623at2759"/>
<reference evidence="2 3" key="1">
    <citation type="journal article" date="2013" name="Nature">
        <title>Insights into bilaterian evolution from three spiralian genomes.</title>
        <authorList>
            <person name="Simakov O."/>
            <person name="Marletaz F."/>
            <person name="Cho S.J."/>
            <person name="Edsinger-Gonzales E."/>
            <person name="Havlak P."/>
            <person name="Hellsten U."/>
            <person name="Kuo D.H."/>
            <person name="Larsson T."/>
            <person name="Lv J."/>
            <person name="Arendt D."/>
            <person name="Savage R."/>
            <person name="Osoegawa K."/>
            <person name="de Jong P."/>
            <person name="Grimwood J."/>
            <person name="Chapman J.A."/>
            <person name="Shapiro H."/>
            <person name="Aerts A."/>
            <person name="Otillar R.P."/>
            <person name="Terry A.Y."/>
            <person name="Boore J.L."/>
            <person name="Grigoriev I.V."/>
            <person name="Lindberg D.R."/>
            <person name="Seaver E.C."/>
            <person name="Weisblat D.A."/>
            <person name="Putnam N.H."/>
            <person name="Rokhsar D.S."/>
        </authorList>
    </citation>
    <scope>NUCLEOTIDE SEQUENCE [LARGE SCALE GENOMIC DNA]</scope>
</reference>
<feature type="signal peptide" evidence="1">
    <location>
        <begin position="1"/>
        <end position="18"/>
    </location>
</feature>
<dbReference type="AlphaFoldDB" id="V4CAL8"/>
<protein>
    <recommendedName>
        <fullName evidence="4">Alpha-galactosidase</fullName>
    </recommendedName>
</protein>
<dbReference type="RefSeq" id="XP_009050475.1">
    <property type="nucleotide sequence ID" value="XM_009052227.1"/>
</dbReference>
<keyword evidence="1" id="KW-0732">Signal</keyword>
<sequence>MAWHVFLAVYYFIGLATATFEVRTSQSGYYDVQINNKEVLNSAQAYLYVGDKYYSSDDFNHRNNTFIITDTKRDTLTDHMGTWDVTKYVYFAENTPIEFSIRKHPSLPVAIFSQKFVVDMTVTADIVNRTISGFPNFDVSFFSKNGYLSFGGDWSGHVLGRAGKFVANSANIFDGLTGTGPISVFDDSGNAIVFSPLNNFMTASSYFWQQRYYMQGALHFGVSNDIKFIPAGYEQHFVMYYSPDGVNQAFIEWGEFMRNWYQKPLPTTPDITLSSLGYWTDYGSYYYDNMMSNHTYEDVISDVVKTVYPEIPVQYIEIDDWWYERDENGMVSFAPNSTALPSGLGAFDNQTLALKIGKWSPENLYAKAGNITFISSNTTAISVQKKFWDMIFSMSKDMGAKLVIMDDLVEQILDVEELRSSVTLAREWLVNMGKSAENLGLSIQYSSSWPNHALQSLEIPAVTQVKVSGRYMEDKGNWNIGSTSILAHALGLAPFKDTYWSRSVEDGNIYNKTEANPALQSLIATLSTGVVGDGDRVDLVNPHIAGQYCCREDGVILKPGRPLTASDSQILKMALNSSDIPTGDLLSTQTIISNFTFGIGILTTTEDIDLKPSLLFNNKFPQNQSFWMWSNSTKIHPFTEDMPYKLSNCTATEPYFCLIYTTPSISHRGSEVRLIGDVGKWVPMSKQRVENITMVANGIELTLMGSPNHKGKFHYVVNGESRVMDYVISSNGLSTVTLPVELTTTTAVPPSSTQSVPRTTPNDSVTIFKPAITYFILMTSFLLIKLFQ</sequence>
<dbReference type="GeneID" id="20248512"/>
<dbReference type="KEGG" id="lgi:LOTGIDRAFT_231208"/>
<organism evidence="2 3">
    <name type="scientific">Lottia gigantea</name>
    <name type="common">Giant owl limpet</name>
    <dbReference type="NCBI Taxonomy" id="225164"/>
    <lineage>
        <taxon>Eukaryota</taxon>
        <taxon>Metazoa</taxon>
        <taxon>Spiralia</taxon>
        <taxon>Lophotrochozoa</taxon>
        <taxon>Mollusca</taxon>
        <taxon>Gastropoda</taxon>
        <taxon>Patellogastropoda</taxon>
        <taxon>Lottioidea</taxon>
        <taxon>Lottiidae</taxon>
        <taxon>Lottia</taxon>
    </lineage>
</organism>
<dbReference type="OMA" id="AGFEYQT"/>
<dbReference type="EMBL" id="KB201205">
    <property type="protein sequence ID" value="ESO98844.1"/>
    <property type="molecule type" value="Genomic_DNA"/>
</dbReference>
<gene>
    <name evidence="2" type="ORF">LOTGIDRAFT_231208</name>
</gene>
<dbReference type="SUPFAM" id="SSF51445">
    <property type="entry name" value="(Trans)glycosidases"/>
    <property type="match status" value="1"/>
</dbReference>
<dbReference type="InterPro" id="IPR017853">
    <property type="entry name" value="GH"/>
</dbReference>
<evidence type="ECO:0000313" key="2">
    <source>
        <dbReference type="EMBL" id="ESO98844.1"/>
    </source>
</evidence>
<dbReference type="CTD" id="20248512"/>
<proteinExistence type="predicted"/>